<evidence type="ECO:0000256" key="18">
    <source>
        <dbReference type="PROSITE-ProRule" id="PRU00471"/>
    </source>
</evidence>
<dbReference type="GO" id="GO:0006302">
    <property type="term" value="P:double-strand break repair"/>
    <property type="evidence" value="ECO:0007669"/>
    <property type="project" value="InterPro"/>
</dbReference>
<dbReference type="InterPro" id="IPR004584">
    <property type="entry name" value="Rad50_eukaryotes"/>
</dbReference>
<comment type="catalytic activity">
    <reaction evidence="17">
        <text>ATP + H2O = ADP + phosphate + H(+)</text>
        <dbReference type="Rhea" id="RHEA:13065"/>
        <dbReference type="ChEBI" id="CHEBI:15377"/>
        <dbReference type="ChEBI" id="CHEBI:15378"/>
        <dbReference type="ChEBI" id="CHEBI:30616"/>
        <dbReference type="ChEBI" id="CHEBI:43474"/>
        <dbReference type="ChEBI" id="CHEBI:456216"/>
    </reaction>
</comment>
<evidence type="ECO:0000256" key="7">
    <source>
        <dbReference type="ARBA" id="ARBA00022741"/>
    </source>
</evidence>
<keyword evidence="12" id="KW-0460">Magnesium</keyword>
<keyword evidence="15" id="KW-0539">Nucleus</keyword>
<keyword evidence="16" id="KW-0469">Meiosis</keyword>
<feature type="coiled-coil region" evidence="19">
    <location>
        <begin position="843"/>
        <end position="870"/>
    </location>
</feature>
<dbReference type="PROSITE" id="PS51131">
    <property type="entry name" value="ZN_HOOK"/>
    <property type="match status" value="1"/>
</dbReference>
<comment type="similarity">
    <text evidence="4">Belongs to the SMC family. RAD50 subfamily.</text>
</comment>
<evidence type="ECO:0000256" key="12">
    <source>
        <dbReference type="ARBA" id="ARBA00022842"/>
    </source>
</evidence>
<dbReference type="GO" id="GO:0016887">
    <property type="term" value="F:ATP hydrolysis activity"/>
    <property type="evidence" value="ECO:0007669"/>
    <property type="project" value="InterPro"/>
</dbReference>
<dbReference type="NCBIfam" id="TIGR00606">
    <property type="entry name" value="rad50"/>
    <property type="match status" value="1"/>
</dbReference>
<feature type="coiled-coil region" evidence="19">
    <location>
        <begin position="577"/>
        <end position="661"/>
    </location>
</feature>
<dbReference type="WBParaSite" id="TMUE_2000009364.1">
    <property type="protein sequence ID" value="TMUE_2000009364.1"/>
    <property type="gene ID" value="WBGene00286116"/>
</dbReference>
<keyword evidence="13 19" id="KW-0175">Coiled coil</keyword>
<evidence type="ECO:0000256" key="4">
    <source>
        <dbReference type="ARBA" id="ARBA00009439"/>
    </source>
</evidence>
<evidence type="ECO:0000256" key="15">
    <source>
        <dbReference type="ARBA" id="ARBA00023242"/>
    </source>
</evidence>
<evidence type="ECO:0000313" key="22">
    <source>
        <dbReference type="WBParaSite" id="TMUE_2000009364.1"/>
    </source>
</evidence>
<evidence type="ECO:0000256" key="3">
    <source>
        <dbReference type="ARBA" id="ARBA00004286"/>
    </source>
</evidence>
<dbReference type="Gene3D" id="3.40.50.300">
    <property type="entry name" value="P-loop containing nucleotide triphosphate hydrolases"/>
    <property type="match status" value="2"/>
</dbReference>
<dbReference type="InterPro" id="IPR027417">
    <property type="entry name" value="P-loop_NTPase"/>
</dbReference>
<evidence type="ECO:0000256" key="14">
    <source>
        <dbReference type="ARBA" id="ARBA00023204"/>
    </source>
</evidence>
<dbReference type="SUPFAM" id="SSF52540">
    <property type="entry name" value="P-loop containing nucleoside triphosphate hydrolases"/>
    <property type="match status" value="1"/>
</dbReference>
<dbReference type="Pfam" id="PF13476">
    <property type="entry name" value="AAA_23"/>
    <property type="match status" value="1"/>
</dbReference>
<name>A0A5S6QQC3_TRIMR</name>
<proteinExistence type="inferred from homology"/>
<dbReference type="Gene3D" id="1.10.287.1490">
    <property type="match status" value="1"/>
</dbReference>
<keyword evidence="8" id="KW-0227">DNA damage</keyword>
<dbReference type="GO" id="GO:0005524">
    <property type="term" value="F:ATP binding"/>
    <property type="evidence" value="ECO:0007669"/>
    <property type="project" value="UniProtKB-KW"/>
</dbReference>
<evidence type="ECO:0000256" key="11">
    <source>
        <dbReference type="ARBA" id="ARBA00022840"/>
    </source>
</evidence>
<dbReference type="GO" id="GO:0030870">
    <property type="term" value="C:Mre11 complex"/>
    <property type="evidence" value="ECO:0007669"/>
    <property type="project" value="InterPro"/>
</dbReference>
<feature type="coiled-coil region" evidence="19">
    <location>
        <begin position="409"/>
        <end position="443"/>
    </location>
</feature>
<dbReference type="STRING" id="70415.A0A5S6QQC3"/>
<dbReference type="GO" id="GO:0070192">
    <property type="term" value="P:chromosome organization involved in meiotic cell cycle"/>
    <property type="evidence" value="ECO:0007669"/>
    <property type="project" value="TreeGrafter"/>
</dbReference>
<evidence type="ECO:0000256" key="9">
    <source>
        <dbReference type="ARBA" id="ARBA00022801"/>
    </source>
</evidence>
<dbReference type="GO" id="GO:0000722">
    <property type="term" value="P:telomere maintenance via recombination"/>
    <property type="evidence" value="ECO:0007669"/>
    <property type="project" value="TreeGrafter"/>
</dbReference>
<dbReference type="GO" id="GO:0043047">
    <property type="term" value="F:single-stranded telomeric DNA binding"/>
    <property type="evidence" value="ECO:0007669"/>
    <property type="project" value="TreeGrafter"/>
</dbReference>
<comment type="cofactor">
    <cofactor evidence="1">
        <name>Zn(2+)</name>
        <dbReference type="ChEBI" id="CHEBI:29105"/>
    </cofactor>
</comment>
<feature type="domain" description="Zinc-hook" evidence="20">
    <location>
        <begin position="634"/>
        <end position="731"/>
    </location>
</feature>
<dbReference type="Proteomes" id="UP000046395">
    <property type="component" value="Unassembled WGS sequence"/>
</dbReference>
<keyword evidence="10 18" id="KW-0862">Zinc</keyword>
<keyword evidence="11" id="KW-0067">ATP-binding</keyword>
<evidence type="ECO:0000256" key="17">
    <source>
        <dbReference type="ARBA" id="ARBA00049360"/>
    </source>
</evidence>
<evidence type="ECO:0000256" key="10">
    <source>
        <dbReference type="ARBA" id="ARBA00022833"/>
    </source>
</evidence>
<protein>
    <submittedName>
        <fullName evidence="22">Zinc-hook domain-containing protein</fullName>
    </submittedName>
</protein>
<dbReference type="GO" id="GO:0003691">
    <property type="term" value="F:double-stranded telomeric DNA binding"/>
    <property type="evidence" value="ECO:0007669"/>
    <property type="project" value="TreeGrafter"/>
</dbReference>
<accession>A0A5S6QQC3</accession>
<evidence type="ECO:0000256" key="19">
    <source>
        <dbReference type="SAM" id="Coils"/>
    </source>
</evidence>
<evidence type="ECO:0000256" key="8">
    <source>
        <dbReference type="ARBA" id="ARBA00022763"/>
    </source>
</evidence>
<keyword evidence="14" id="KW-0234">DNA repair</keyword>
<evidence type="ECO:0000256" key="13">
    <source>
        <dbReference type="ARBA" id="ARBA00023054"/>
    </source>
</evidence>
<dbReference type="FunFam" id="3.40.50.300:FF:001195">
    <property type="entry name" value="DNA repair protein rad50"/>
    <property type="match status" value="1"/>
</dbReference>
<dbReference type="InterPro" id="IPR038729">
    <property type="entry name" value="Rad50/SbcC_AAA"/>
</dbReference>
<dbReference type="PANTHER" id="PTHR18867">
    <property type="entry name" value="RAD50"/>
    <property type="match status" value="1"/>
</dbReference>
<evidence type="ECO:0000259" key="20">
    <source>
        <dbReference type="PROSITE" id="PS51131"/>
    </source>
</evidence>
<dbReference type="InterPro" id="IPR013134">
    <property type="entry name" value="Zn_hook_RAD50"/>
</dbReference>
<keyword evidence="5" id="KW-0158">Chromosome</keyword>
<dbReference type="GO" id="GO:0046872">
    <property type="term" value="F:metal ion binding"/>
    <property type="evidence" value="ECO:0007669"/>
    <property type="project" value="UniProtKB-UniRule"/>
</dbReference>
<dbReference type="PANTHER" id="PTHR18867:SF12">
    <property type="entry name" value="DNA REPAIR PROTEIN RAD50"/>
    <property type="match status" value="1"/>
</dbReference>
<feature type="binding site" evidence="18">
    <location>
        <position position="681"/>
    </location>
    <ligand>
        <name>Zn(2+)</name>
        <dbReference type="ChEBI" id="CHEBI:29105"/>
    </ligand>
</feature>
<evidence type="ECO:0000256" key="6">
    <source>
        <dbReference type="ARBA" id="ARBA00022723"/>
    </source>
</evidence>
<evidence type="ECO:0000256" key="1">
    <source>
        <dbReference type="ARBA" id="ARBA00001947"/>
    </source>
</evidence>
<feature type="coiled-coil region" evidence="19">
    <location>
        <begin position="695"/>
        <end position="729"/>
    </location>
</feature>
<dbReference type="GO" id="GO:0051880">
    <property type="term" value="F:G-quadruplex DNA binding"/>
    <property type="evidence" value="ECO:0007669"/>
    <property type="project" value="TreeGrafter"/>
</dbReference>
<evidence type="ECO:0000256" key="16">
    <source>
        <dbReference type="ARBA" id="ARBA00023254"/>
    </source>
</evidence>
<evidence type="ECO:0000256" key="2">
    <source>
        <dbReference type="ARBA" id="ARBA00004123"/>
    </source>
</evidence>
<dbReference type="GO" id="GO:0000794">
    <property type="term" value="C:condensed nuclear chromosome"/>
    <property type="evidence" value="ECO:0007669"/>
    <property type="project" value="TreeGrafter"/>
</dbReference>
<reference evidence="22" key="1">
    <citation type="submission" date="2019-12" db="UniProtKB">
        <authorList>
            <consortium name="WormBaseParasite"/>
        </authorList>
    </citation>
    <scope>IDENTIFICATION</scope>
</reference>
<feature type="coiled-coil region" evidence="19">
    <location>
        <begin position="321"/>
        <end position="348"/>
    </location>
</feature>
<keyword evidence="7" id="KW-0547">Nucleotide-binding</keyword>
<dbReference type="GO" id="GO:0007004">
    <property type="term" value="P:telomere maintenance via telomerase"/>
    <property type="evidence" value="ECO:0007669"/>
    <property type="project" value="TreeGrafter"/>
</dbReference>
<feature type="coiled-coil region" evidence="19">
    <location>
        <begin position="468"/>
        <end position="511"/>
    </location>
</feature>
<feature type="coiled-coil region" evidence="19">
    <location>
        <begin position="934"/>
        <end position="1095"/>
    </location>
</feature>
<evidence type="ECO:0000256" key="5">
    <source>
        <dbReference type="ARBA" id="ARBA00022454"/>
    </source>
</evidence>
<feature type="binding site" evidence="18">
    <location>
        <position position="678"/>
    </location>
    <ligand>
        <name>Zn(2+)</name>
        <dbReference type="ChEBI" id="CHEBI:29105"/>
    </ligand>
</feature>
<keyword evidence="9" id="KW-0378">Hydrolase</keyword>
<dbReference type="Pfam" id="PF04423">
    <property type="entry name" value="Rad50_zn_hook"/>
    <property type="match status" value="1"/>
</dbReference>
<sequence length="1305" mass="149910">MAELVGLLIRGIRSFSSDNKGQVIRFQKPLTLIVGPNGSGKTTIIECLKYATIGAMPPGAKGGAFVHDPKIARESIVKAQVKLKFLDAFGTAIVVTRSLSCQQKKNGLTCRTIDGTIQKKKDDKCVSLSMKCVEMDEEMAILLGVPKAVLDYVIFCHQEESNWPLSEPKILKDKFDELFCAERYSKAVDEIRKIRNGLKSQISSCKSELKYLSANKERADRLKREQEEAESSLAAVKEAIEVNRKELEPLKQQIANISDTLEQINGIKRQIETLKLSLQTHEESIASLAGSIVHCFVGSDQELQNELNMYTTSFETNSSLVSSLENEIRELDTALAKLQEELTKVLAEKGGTEGEIQFLQSKVTILRSLVEKQCSKFNIPTVGQTDNEELITKVRIIVENKLASFATKKEEHEKKKYAVKQEIEKHENLVRRCTKDLSTLKCKAEKCETDRARIDKEMRENSVAVSRLAEVESRLEAVTRSIDELNYAEQENEWKRENDRLLKEKEECTRVVNETSKKLDRSRASERKQMELQFWSSELNGKREEAQRLFAKHEQTIKRLFGGVKPRSLKMKVEVFLSEKEGEVKEAMAAVQSKEGRYAHAFHEFEMLKERVVNAEAELANYERKLNAARITSRDSFNSEMKNLTKRIEELQMQKDAVEGTHFVYRKYISDVQDTLCCPVCEREFGESNEVGRFIEKLNEHISTTGNRKNVLKNELDDMVERKNELLDHSSTVDARDRVRESVLPDLTQKRDVQYDNVVSLKKSLGEAKEKLTSLSKDVECVQALRSDALHINAFHEDIRTLGEKVALCRDSLGLEDDAVQTSELHNLLEEKRIQLDAVNTSMEHNRSLLNRTRDRLQALRDECHRLTEEQAGIFRRQQEITSLRRHHGEILVDMERFRKEMGEVDQEITCWKEKIKDLTFQLTSLEELQLTTLRDEELVMEDYSKQLQELESFWNFVKQQDMSELQCRLKAVQQRATDLQNDITDSQNTKAAKNERLTELRNKLLHASIHKRELADNVKLRSEKQLCKELEEQVASLEMQLAILTIDQPNLNIEVLNEQYCLRMKTYNDLTAKQAVLEERIKRAKSELQSGECKDASTVYDRKVVEIATLEIINEDMLKYSQALDNAIIMHHKSKMEQINRIIKDLWETVYKGDDIDYLEIKSEEAGGNVESRRCYSYRIVMFCDGIELDMRGRCSAGQKVLASIIIRVALGEVFSSNCGFFALDEPTTNLDAANSESLALALANLLKVRSIEKHFQLILITHDDNFVEHMVRHWPVEIFYRVNKDRTGCTQLSEHQVEDLYSK</sequence>
<keyword evidence="6 18" id="KW-0479">Metal-binding</keyword>
<organism evidence="21 22">
    <name type="scientific">Trichuris muris</name>
    <name type="common">Mouse whipworm</name>
    <dbReference type="NCBI Taxonomy" id="70415"/>
    <lineage>
        <taxon>Eukaryota</taxon>
        <taxon>Metazoa</taxon>
        <taxon>Ecdysozoa</taxon>
        <taxon>Nematoda</taxon>
        <taxon>Enoplea</taxon>
        <taxon>Dorylaimia</taxon>
        <taxon>Trichinellida</taxon>
        <taxon>Trichuridae</taxon>
        <taxon>Trichuris</taxon>
    </lineage>
</organism>
<evidence type="ECO:0000313" key="21">
    <source>
        <dbReference type="Proteomes" id="UP000046395"/>
    </source>
</evidence>
<keyword evidence="21" id="KW-1185">Reference proteome</keyword>
<feature type="coiled-coil region" evidence="19">
    <location>
        <begin position="212"/>
        <end position="239"/>
    </location>
</feature>
<comment type="subcellular location">
    <subcellularLocation>
        <location evidence="3">Chromosome</location>
    </subcellularLocation>
    <subcellularLocation>
        <location evidence="2">Nucleus</location>
    </subcellularLocation>
</comment>